<keyword evidence="2" id="KW-1185">Reference proteome</keyword>
<sequence length="42" mass="4603">MAVARMQKREIIVMDSLNNGAAGSTKKDFMNTFLDILMKAAA</sequence>
<evidence type="ECO:0000313" key="1">
    <source>
        <dbReference type="EMBL" id="CAK5074256.1"/>
    </source>
</evidence>
<evidence type="ECO:0000313" key="2">
    <source>
        <dbReference type="Proteomes" id="UP001497535"/>
    </source>
</evidence>
<accession>A0ACB0Z5K1</accession>
<name>A0ACB0Z5K1_MELEN</name>
<organism evidence="1 2">
    <name type="scientific">Meloidogyne enterolobii</name>
    <name type="common">Root-knot nematode worm</name>
    <name type="synonym">Meloidogyne mayaguensis</name>
    <dbReference type="NCBI Taxonomy" id="390850"/>
    <lineage>
        <taxon>Eukaryota</taxon>
        <taxon>Metazoa</taxon>
        <taxon>Ecdysozoa</taxon>
        <taxon>Nematoda</taxon>
        <taxon>Chromadorea</taxon>
        <taxon>Rhabditida</taxon>
        <taxon>Tylenchina</taxon>
        <taxon>Tylenchomorpha</taxon>
        <taxon>Tylenchoidea</taxon>
        <taxon>Meloidogynidae</taxon>
        <taxon>Meloidogyninae</taxon>
        <taxon>Meloidogyne</taxon>
    </lineage>
</organism>
<dbReference type="EMBL" id="CAVMJV010000026">
    <property type="protein sequence ID" value="CAK5074256.1"/>
    <property type="molecule type" value="Genomic_DNA"/>
</dbReference>
<reference evidence="1" key="1">
    <citation type="submission" date="2023-11" db="EMBL/GenBank/DDBJ databases">
        <authorList>
            <person name="Poullet M."/>
        </authorList>
    </citation>
    <scope>NUCLEOTIDE SEQUENCE</scope>
    <source>
        <strain evidence="1">E1834</strain>
    </source>
</reference>
<protein>
    <submittedName>
        <fullName evidence="1">Uncharacterized protein</fullName>
    </submittedName>
</protein>
<gene>
    <name evidence="1" type="ORF">MENTE1834_LOCUS20986</name>
</gene>
<proteinExistence type="predicted"/>
<dbReference type="Proteomes" id="UP001497535">
    <property type="component" value="Unassembled WGS sequence"/>
</dbReference>
<comment type="caution">
    <text evidence="1">The sequence shown here is derived from an EMBL/GenBank/DDBJ whole genome shotgun (WGS) entry which is preliminary data.</text>
</comment>